<evidence type="ECO:0000313" key="1">
    <source>
        <dbReference type="EMBL" id="KAJ1932778.1"/>
    </source>
</evidence>
<proteinExistence type="predicted"/>
<dbReference type="EMBL" id="JANBPW010005361">
    <property type="protein sequence ID" value="KAJ1932778.1"/>
    <property type="molecule type" value="Genomic_DNA"/>
</dbReference>
<reference evidence="1" key="1">
    <citation type="submission" date="2022-07" db="EMBL/GenBank/DDBJ databases">
        <title>Phylogenomic reconstructions and comparative analyses of Kickxellomycotina fungi.</title>
        <authorList>
            <person name="Reynolds N.K."/>
            <person name="Stajich J.E."/>
            <person name="Barry K."/>
            <person name="Grigoriev I.V."/>
            <person name="Crous P."/>
            <person name="Smith M.E."/>
        </authorList>
    </citation>
    <scope>NUCLEOTIDE SEQUENCE</scope>
    <source>
        <strain evidence="1">NRRL 5244</strain>
    </source>
</reference>
<keyword evidence="2" id="KW-1185">Reference proteome</keyword>
<accession>A0ACC1J097</accession>
<evidence type="ECO:0000313" key="2">
    <source>
        <dbReference type="Proteomes" id="UP001150603"/>
    </source>
</evidence>
<sequence>MALGKLVHIGVDLVLFSTALAGIRRSTGFKVKTEGITDSEDMRGYIQKYLNVGEKTLDVAAVQMSSWPKYFTREH</sequence>
<organism evidence="1 2">
    <name type="scientific">Linderina macrospora</name>
    <dbReference type="NCBI Taxonomy" id="4868"/>
    <lineage>
        <taxon>Eukaryota</taxon>
        <taxon>Fungi</taxon>
        <taxon>Fungi incertae sedis</taxon>
        <taxon>Zoopagomycota</taxon>
        <taxon>Kickxellomycotina</taxon>
        <taxon>Kickxellomycetes</taxon>
        <taxon>Kickxellales</taxon>
        <taxon>Kickxellaceae</taxon>
        <taxon>Linderina</taxon>
    </lineage>
</organism>
<gene>
    <name evidence="1" type="ORF">FBU59_006252</name>
</gene>
<protein>
    <submittedName>
        <fullName evidence="1">Uncharacterized protein</fullName>
    </submittedName>
</protein>
<name>A0ACC1J097_9FUNG</name>
<dbReference type="Proteomes" id="UP001150603">
    <property type="component" value="Unassembled WGS sequence"/>
</dbReference>
<comment type="caution">
    <text evidence="1">The sequence shown here is derived from an EMBL/GenBank/DDBJ whole genome shotgun (WGS) entry which is preliminary data.</text>
</comment>